<evidence type="ECO:0000313" key="1">
    <source>
        <dbReference type="EMBL" id="GBM05806.1"/>
    </source>
</evidence>
<reference evidence="1 2" key="1">
    <citation type="journal article" date="2019" name="Sci. Rep.">
        <title>Orb-weaving spider Araneus ventricosus genome elucidates the spidroin gene catalogue.</title>
        <authorList>
            <person name="Kono N."/>
            <person name="Nakamura H."/>
            <person name="Ohtoshi R."/>
            <person name="Moran D.A.P."/>
            <person name="Shinohara A."/>
            <person name="Yoshida Y."/>
            <person name="Fujiwara M."/>
            <person name="Mori M."/>
            <person name="Tomita M."/>
            <person name="Arakawa K."/>
        </authorList>
    </citation>
    <scope>NUCLEOTIDE SEQUENCE [LARGE SCALE GENOMIC DNA]</scope>
</reference>
<keyword evidence="2" id="KW-1185">Reference proteome</keyword>
<accession>A0A4Y2CPH1</accession>
<protein>
    <submittedName>
        <fullName evidence="1">Uncharacterized protein</fullName>
    </submittedName>
</protein>
<name>A0A4Y2CPH1_ARAVE</name>
<sequence length="147" mass="16547">MPFVQICFFPPIQVEKLGTSFTEAPKCATVALRSPSSPTRRISDFLASSRGPNLKKPFVSHYPRSEALKKPSCHSNQTLNYSEFQTSNPFASIFIGFSNWRKDFPSRVPKIPEWNSGECLALKSGLRGLRVPDSKFDSTKELLCMWA</sequence>
<proteinExistence type="predicted"/>
<comment type="caution">
    <text evidence="1">The sequence shown here is derived from an EMBL/GenBank/DDBJ whole genome shotgun (WGS) entry which is preliminary data.</text>
</comment>
<evidence type="ECO:0000313" key="2">
    <source>
        <dbReference type="Proteomes" id="UP000499080"/>
    </source>
</evidence>
<dbReference type="AlphaFoldDB" id="A0A4Y2CPH1"/>
<organism evidence="1 2">
    <name type="scientific">Araneus ventricosus</name>
    <name type="common">Orbweaver spider</name>
    <name type="synonym">Epeira ventricosa</name>
    <dbReference type="NCBI Taxonomy" id="182803"/>
    <lineage>
        <taxon>Eukaryota</taxon>
        <taxon>Metazoa</taxon>
        <taxon>Ecdysozoa</taxon>
        <taxon>Arthropoda</taxon>
        <taxon>Chelicerata</taxon>
        <taxon>Arachnida</taxon>
        <taxon>Araneae</taxon>
        <taxon>Araneomorphae</taxon>
        <taxon>Entelegynae</taxon>
        <taxon>Araneoidea</taxon>
        <taxon>Araneidae</taxon>
        <taxon>Araneus</taxon>
    </lineage>
</organism>
<dbReference type="Proteomes" id="UP000499080">
    <property type="component" value="Unassembled WGS sequence"/>
</dbReference>
<dbReference type="EMBL" id="BGPR01000219">
    <property type="protein sequence ID" value="GBM05806.1"/>
    <property type="molecule type" value="Genomic_DNA"/>
</dbReference>
<gene>
    <name evidence="1" type="ORF">AVEN_280_1</name>
</gene>